<organism evidence="1 2">
    <name type="scientific">Lentinula raphanica</name>
    <dbReference type="NCBI Taxonomy" id="153919"/>
    <lineage>
        <taxon>Eukaryota</taxon>
        <taxon>Fungi</taxon>
        <taxon>Dikarya</taxon>
        <taxon>Basidiomycota</taxon>
        <taxon>Agaricomycotina</taxon>
        <taxon>Agaricomycetes</taxon>
        <taxon>Agaricomycetidae</taxon>
        <taxon>Agaricales</taxon>
        <taxon>Marasmiineae</taxon>
        <taxon>Omphalotaceae</taxon>
        <taxon>Lentinula</taxon>
    </lineage>
</organism>
<protein>
    <submittedName>
        <fullName evidence="1">Uncharacterized protein</fullName>
    </submittedName>
</protein>
<sequence length="370" mass="41687">MRSLPLQLHSSSTFLRSISTLSFFACLISIATAASIPPTVATKPLFTQKITFIELPVALHFAPLHSKVRTPSPEAYMSIEDRAVTCHPGVIPRKEAFGHYVEVGSLLFYHIPMSPQKSLDVNDLSQWVRISPEFSEYPVVMKEAKETLETMITEACAVDQSENAVGFSDEEELNRSDMFMMNVLLSAKYSVFVPPDVLEKYKETSLKYRAHIGSKKVEYLEIVFNVHPQSSRPREISANFDMNIGNYRISSTKIRPRKPVVYAASLSKETPTTSQLTTPLQPYNNPGPGRKRIGFALFYGKPEEILERALGNAKPEGKLNRIGSFKKFMSDLNKEDDVKLGGVLLHNWGSAINNYEAHQAQEKERKNRRT</sequence>
<gene>
    <name evidence="1" type="ORF">F5878DRAFT_632002</name>
</gene>
<reference evidence="1" key="1">
    <citation type="submission" date="2022-08" db="EMBL/GenBank/DDBJ databases">
        <authorList>
            <consortium name="DOE Joint Genome Institute"/>
            <person name="Min B."/>
            <person name="Riley R."/>
            <person name="Sierra-Patev S."/>
            <person name="Naranjo-Ortiz M."/>
            <person name="Looney B."/>
            <person name="Konkel Z."/>
            <person name="Slot J.C."/>
            <person name="Sakamoto Y."/>
            <person name="Steenwyk J.L."/>
            <person name="Rokas A."/>
            <person name="Carro J."/>
            <person name="Camarero S."/>
            <person name="Ferreira P."/>
            <person name="Molpeceres G."/>
            <person name="Ruiz-Duenas F.J."/>
            <person name="Serrano A."/>
            <person name="Henrissat B."/>
            <person name="Drula E."/>
            <person name="Hughes K.W."/>
            <person name="Mata J.L."/>
            <person name="Ishikawa N.K."/>
            <person name="Vargas-Isla R."/>
            <person name="Ushijima S."/>
            <person name="Smith C.A."/>
            <person name="Ahrendt S."/>
            <person name="Andreopoulos W."/>
            <person name="He G."/>
            <person name="Labutti K."/>
            <person name="Lipzen A."/>
            <person name="Ng V."/>
            <person name="Sandor L."/>
            <person name="Barry K."/>
            <person name="Martinez A.T."/>
            <person name="Xiao Y."/>
            <person name="Gibbons J.G."/>
            <person name="Terashima K."/>
            <person name="Hibbett D.S."/>
            <person name="Grigoriev I.V."/>
        </authorList>
    </citation>
    <scope>NUCLEOTIDE SEQUENCE</scope>
    <source>
        <strain evidence="1">TFB9207</strain>
    </source>
</reference>
<dbReference type="AlphaFoldDB" id="A0AA38U7M7"/>
<name>A0AA38U7M7_9AGAR</name>
<comment type="caution">
    <text evidence="1">The sequence shown here is derived from an EMBL/GenBank/DDBJ whole genome shotgun (WGS) entry which is preliminary data.</text>
</comment>
<evidence type="ECO:0000313" key="1">
    <source>
        <dbReference type="EMBL" id="KAJ3833834.1"/>
    </source>
</evidence>
<evidence type="ECO:0000313" key="2">
    <source>
        <dbReference type="Proteomes" id="UP001163846"/>
    </source>
</evidence>
<keyword evidence="2" id="KW-1185">Reference proteome</keyword>
<proteinExistence type="predicted"/>
<dbReference type="EMBL" id="MU806626">
    <property type="protein sequence ID" value="KAJ3833834.1"/>
    <property type="molecule type" value="Genomic_DNA"/>
</dbReference>
<accession>A0AA38U7M7</accession>
<dbReference type="Proteomes" id="UP001163846">
    <property type="component" value="Unassembled WGS sequence"/>
</dbReference>